<protein>
    <recommendedName>
        <fullName evidence="7">Cytochrome c-type biogenesis protein</fullName>
    </recommendedName>
</protein>
<keyword evidence="4 7" id="KW-0732">Signal</keyword>
<dbReference type="PANTHER" id="PTHR47870">
    <property type="entry name" value="CYTOCHROME C-TYPE BIOGENESIS PROTEIN CCMH"/>
    <property type="match status" value="1"/>
</dbReference>
<feature type="chain" id="PRO_5022248054" description="Cytochrome c-type biogenesis protein" evidence="7">
    <location>
        <begin position="19"/>
        <end position="149"/>
    </location>
</feature>
<sequence length="149" mass="16518">MNRFLLATLLAIAVPAHAVLPSEQLADPALEARAREISKELRCVVCQNQSIDDSDAPLAADLRVIVREQLRLGKTDAQAKEYLVTRYGSYVLLRPPFRYDTWLLWLGPFAVLLAGAGLVIAWLRARRGVAETPALTPQEQARLDALTKD</sequence>
<feature type="domain" description="CcmH/CycL/Ccl2/NrfF N-terminal" evidence="8">
    <location>
        <begin position="7"/>
        <end position="146"/>
    </location>
</feature>
<evidence type="ECO:0000313" key="10">
    <source>
        <dbReference type="Proteomes" id="UP000317894"/>
    </source>
</evidence>
<evidence type="ECO:0000256" key="2">
    <source>
        <dbReference type="ARBA" id="ARBA00022617"/>
    </source>
</evidence>
<evidence type="ECO:0000259" key="8">
    <source>
        <dbReference type="Pfam" id="PF03918"/>
    </source>
</evidence>
<evidence type="ECO:0000256" key="7">
    <source>
        <dbReference type="RuleBase" id="RU364112"/>
    </source>
</evidence>
<dbReference type="CDD" id="cd16378">
    <property type="entry name" value="CcmH_N"/>
    <property type="match status" value="1"/>
</dbReference>
<keyword evidence="7" id="KW-0812">Transmembrane</keyword>
<name>A0A552U9E8_9SPHN</name>
<feature type="signal peptide" evidence="7">
    <location>
        <begin position="1"/>
        <end position="18"/>
    </location>
</feature>
<dbReference type="InterPro" id="IPR005616">
    <property type="entry name" value="CcmH/CycL/Ccl2/NrfF_N"/>
</dbReference>
<keyword evidence="10" id="KW-1185">Reference proteome</keyword>
<dbReference type="Gene3D" id="1.10.8.640">
    <property type="entry name" value="Cytochrome C biogenesis protein"/>
    <property type="match status" value="1"/>
</dbReference>
<proteinExistence type="inferred from homology"/>
<dbReference type="GO" id="GO:0017004">
    <property type="term" value="P:cytochrome complex assembly"/>
    <property type="evidence" value="ECO:0007669"/>
    <property type="project" value="UniProtKB-KW"/>
</dbReference>
<dbReference type="Proteomes" id="UP000317894">
    <property type="component" value="Unassembled WGS sequence"/>
</dbReference>
<dbReference type="GO" id="GO:0046872">
    <property type="term" value="F:metal ion binding"/>
    <property type="evidence" value="ECO:0007669"/>
    <property type="project" value="UniProtKB-KW"/>
</dbReference>
<keyword evidence="2 7" id="KW-0349">Heme</keyword>
<dbReference type="OrthoDB" id="9804975at2"/>
<evidence type="ECO:0000256" key="6">
    <source>
        <dbReference type="ARBA" id="ARBA00023004"/>
    </source>
</evidence>
<evidence type="ECO:0000256" key="4">
    <source>
        <dbReference type="ARBA" id="ARBA00022729"/>
    </source>
</evidence>
<dbReference type="PANTHER" id="PTHR47870:SF1">
    <property type="entry name" value="CYTOCHROME C-TYPE BIOGENESIS PROTEIN CCMH"/>
    <property type="match status" value="1"/>
</dbReference>
<dbReference type="InterPro" id="IPR038297">
    <property type="entry name" value="CcmH/CycL/NrfF/Ccl2_sf"/>
</dbReference>
<keyword evidence="5" id="KW-0201">Cytochrome c-type biogenesis</keyword>
<dbReference type="EMBL" id="VJWA01000002">
    <property type="protein sequence ID" value="TRW14831.1"/>
    <property type="molecule type" value="Genomic_DNA"/>
</dbReference>
<evidence type="ECO:0000256" key="1">
    <source>
        <dbReference type="ARBA" id="ARBA00010342"/>
    </source>
</evidence>
<organism evidence="9 10">
    <name type="scientific">Glacieibacterium frigidum</name>
    <dbReference type="NCBI Taxonomy" id="2593303"/>
    <lineage>
        <taxon>Bacteria</taxon>
        <taxon>Pseudomonadati</taxon>
        <taxon>Pseudomonadota</taxon>
        <taxon>Alphaproteobacteria</taxon>
        <taxon>Sphingomonadales</taxon>
        <taxon>Sphingosinicellaceae</taxon>
        <taxon>Glacieibacterium</taxon>
    </lineage>
</organism>
<comment type="function">
    <text evidence="7">Possible subunit of a heme lyase.</text>
</comment>
<dbReference type="GO" id="GO:0005886">
    <property type="term" value="C:plasma membrane"/>
    <property type="evidence" value="ECO:0007669"/>
    <property type="project" value="TreeGrafter"/>
</dbReference>
<evidence type="ECO:0000313" key="9">
    <source>
        <dbReference type="EMBL" id="TRW14831.1"/>
    </source>
</evidence>
<dbReference type="AlphaFoldDB" id="A0A552U9E8"/>
<evidence type="ECO:0000256" key="5">
    <source>
        <dbReference type="ARBA" id="ARBA00022748"/>
    </source>
</evidence>
<accession>A0A552U9E8</accession>
<keyword evidence="6 7" id="KW-0408">Iron</keyword>
<keyword evidence="3 7" id="KW-0479">Metal-binding</keyword>
<comment type="caution">
    <text evidence="9">The sequence shown here is derived from an EMBL/GenBank/DDBJ whole genome shotgun (WGS) entry which is preliminary data.</text>
</comment>
<dbReference type="InterPro" id="IPR051263">
    <property type="entry name" value="C-type_cytochrome_biogenesis"/>
</dbReference>
<keyword evidence="7" id="KW-0472">Membrane</keyword>
<feature type="transmembrane region" description="Helical" evidence="7">
    <location>
        <begin position="102"/>
        <end position="123"/>
    </location>
</feature>
<evidence type="ECO:0000256" key="3">
    <source>
        <dbReference type="ARBA" id="ARBA00022723"/>
    </source>
</evidence>
<dbReference type="RefSeq" id="WP_144335001.1">
    <property type="nucleotide sequence ID" value="NZ_VJWA01000002.1"/>
</dbReference>
<reference evidence="9 10" key="1">
    <citation type="submission" date="2019-07" db="EMBL/GenBank/DDBJ databases">
        <title>Novel species isolated from glacier.</title>
        <authorList>
            <person name="Liu Q."/>
            <person name="Xin Y.-H."/>
        </authorList>
    </citation>
    <scope>NUCLEOTIDE SEQUENCE [LARGE SCALE GENOMIC DNA]</scope>
    <source>
        <strain evidence="9 10">LB1R16</strain>
    </source>
</reference>
<dbReference type="Pfam" id="PF03918">
    <property type="entry name" value="CcmH"/>
    <property type="match status" value="1"/>
</dbReference>
<gene>
    <name evidence="9" type="ORF">FMM06_14240</name>
</gene>
<comment type="similarity">
    <text evidence="1 7">Belongs to the CcmH/CycL/Ccl2/NrfF family.</text>
</comment>
<keyword evidence="7" id="KW-1133">Transmembrane helix</keyword>